<feature type="region of interest" description="Disordered" evidence="1">
    <location>
        <begin position="124"/>
        <end position="151"/>
    </location>
</feature>
<evidence type="ECO:0000256" key="1">
    <source>
        <dbReference type="SAM" id="MobiDB-lite"/>
    </source>
</evidence>
<name>A0A6B0REM6_9CETA</name>
<gene>
    <name evidence="2" type="ORF">E5288_WYG007732</name>
</gene>
<proteinExistence type="predicted"/>
<feature type="compositionally biased region" description="Polar residues" evidence="1">
    <location>
        <begin position="139"/>
        <end position="151"/>
    </location>
</feature>
<evidence type="ECO:0000313" key="2">
    <source>
        <dbReference type="EMBL" id="MXQ87137.1"/>
    </source>
</evidence>
<sequence>MWPPRPSVKCKPHLGDPNLPTTCRLPRGNQGLLWGPTLATGHLSGPREVAAEPRSVNCSNSTKRSARLCDYQNPLPFNRILLRSQPLEQEGEIVYTNALRIKPFWKIPGLSPECPWRPRLVAEDQTSCSSKKRREEKIYTQNNEGTMTTQA</sequence>
<organism evidence="2 3">
    <name type="scientific">Bos mutus</name>
    <name type="common">wild yak</name>
    <dbReference type="NCBI Taxonomy" id="72004"/>
    <lineage>
        <taxon>Eukaryota</taxon>
        <taxon>Metazoa</taxon>
        <taxon>Chordata</taxon>
        <taxon>Craniata</taxon>
        <taxon>Vertebrata</taxon>
        <taxon>Euteleostomi</taxon>
        <taxon>Mammalia</taxon>
        <taxon>Eutheria</taxon>
        <taxon>Laurasiatheria</taxon>
        <taxon>Artiodactyla</taxon>
        <taxon>Ruminantia</taxon>
        <taxon>Pecora</taxon>
        <taxon>Bovidae</taxon>
        <taxon>Bovinae</taxon>
        <taxon>Bos</taxon>
    </lineage>
</organism>
<keyword evidence="3" id="KW-1185">Reference proteome</keyword>
<dbReference type="AlphaFoldDB" id="A0A6B0REM6"/>
<dbReference type="EMBL" id="VBQZ03000036">
    <property type="protein sequence ID" value="MXQ87137.1"/>
    <property type="molecule type" value="Genomic_DNA"/>
</dbReference>
<reference evidence="2" key="1">
    <citation type="submission" date="2019-10" db="EMBL/GenBank/DDBJ databases">
        <title>The sequence and de novo assembly of the wild yak genome.</title>
        <authorList>
            <person name="Liu Y."/>
        </authorList>
    </citation>
    <scope>NUCLEOTIDE SEQUENCE [LARGE SCALE GENOMIC DNA]</scope>
    <source>
        <strain evidence="2">WY2019</strain>
    </source>
</reference>
<evidence type="ECO:0000313" key="3">
    <source>
        <dbReference type="Proteomes" id="UP000322234"/>
    </source>
</evidence>
<comment type="caution">
    <text evidence="2">The sequence shown here is derived from an EMBL/GenBank/DDBJ whole genome shotgun (WGS) entry which is preliminary data.</text>
</comment>
<accession>A0A6B0REM6</accession>
<protein>
    <submittedName>
        <fullName evidence="2">Uncharacterized protein</fullName>
    </submittedName>
</protein>
<dbReference type="Proteomes" id="UP000322234">
    <property type="component" value="Unassembled WGS sequence"/>
</dbReference>